<evidence type="ECO:0008006" key="4">
    <source>
        <dbReference type="Google" id="ProtNLM"/>
    </source>
</evidence>
<proteinExistence type="predicted"/>
<name>A0A829Y7R5_9GAMM</name>
<evidence type="ECO:0000313" key="3">
    <source>
        <dbReference type="Proteomes" id="UP000445000"/>
    </source>
</evidence>
<reference evidence="3" key="1">
    <citation type="submission" date="2020-01" db="EMBL/GenBank/DDBJ databases">
        <title>'Steroidobacter agaridevorans' sp. nov., agar-degrading bacteria isolated from rhizosphere soils.</title>
        <authorList>
            <person name="Ikenaga M."/>
            <person name="Kataoka M."/>
            <person name="Murouchi A."/>
            <person name="Katsuragi S."/>
            <person name="Sakai M."/>
        </authorList>
    </citation>
    <scope>NUCLEOTIDE SEQUENCE [LARGE SCALE GENOMIC DNA]</scope>
    <source>
        <strain evidence="3">YU21-B</strain>
    </source>
</reference>
<feature type="signal peptide" evidence="1">
    <location>
        <begin position="1"/>
        <end position="29"/>
    </location>
</feature>
<dbReference type="EMBL" id="BLJN01000001">
    <property type="protein sequence ID" value="GFE79005.1"/>
    <property type="molecule type" value="Genomic_DNA"/>
</dbReference>
<protein>
    <recommendedName>
        <fullName evidence="4">DUF192 domain-containing protein</fullName>
    </recommendedName>
</protein>
<evidence type="ECO:0000313" key="2">
    <source>
        <dbReference type="EMBL" id="GFE79005.1"/>
    </source>
</evidence>
<keyword evidence="3" id="KW-1185">Reference proteome</keyword>
<dbReference type="Pfam" id="PF02643">
    <property type="entry name" value="DUF192"/>
    <property type="match status" value="1"/>
</dbReference>
<dbReference type="InterPro" id="IPR003795">
    <property type="entry name" value="DUF192"/>
</dbReference>
<gene>
    <name evidence="2" type="ORF">GCM10011487_10050</name>
</gene>
<evidence type="ECO:0000256" key="1">
    <source>
        <dbReference type="SAM" id="SignalP"/>
    </source>
</evidence>
<dbReference type="AlphaFoldDB" id="A0A829Y7R5"/>
<dbReference type="Gene3D" id="2.60.120.1140">
    <property type="entry name" value="Protein of unknown function DUF192"/>
    <property type="match status" value="1"/>
</dbReference>
<organism evidence="2 3">
    <name type="scientific">Steroidobacter agaridevorans</name>
    <dbReference type="NCBI Taxonomy" id="2695856"/>
    <lineage>
        <taxon>Bacteria</taxon>
        <taxon>Pseudomonadati</taxon>
        <taxon>Pseudomonadota</taxon>
        <taxon>Gammaproteobacteria</taxon>
        <taxon>Steroidobacterales</taxon>
        <taxon>Steroidobacteraceae</taxon>
        <taxon>Steroidobacter</taxon>
    </lineage>
</organism>
<dbReference type="PANTHER" id="PTHR37953">
    <property type="entry name" value="UPF0127 PROTEIN MJ1496"/>
    <property type="match status" value="1"/>
</dbReference>
<sequence length="180" mass="19856">MISKFTMSAWRRLAPAFLICMHLGGPALGADASASPPAAPEVTAKDLDRVFQRDSLQIATPDARLHRFNTWIADDDQRRQRGLMFIRKLRPDDSMLFIYPQPMTVAMWMKNTYVPLDILFVAADGKVIHIAENTEPHSLKTIESRGIVLGVVELPAGTAARLKITPGAQVIHAAFSAPQP</sequence>
<dbReference type="PANTHER" id="PTHR37953:SF1">
    <property type="entry name" value="UPF0127 PROTEIN MJ1496"/>
    <property type="match status" value="1"/>
</dbReference>
<comment type="caution">
    <text evidence="2">The sequence shown here is derived from an EMBL/GenBank/DDBJ whole genome shotgun (WGS) entry which is preliminary data.</text>
</comment>
<dbReference type="Proteomes" id="UP000445000">
    <property type="component" value="Unassembled WGS sequence"/>
</dbReference>
<feature type="chain" id="PRO_5032911233" description="DUF192 domain-containing protein" evidence="1">
    <location>
        <begin position="30"/>
        <end position="180"/>
    </location>
</feature>
<dbReference type="InterPro" id="IPR038695">
    <property type="entry name" value="Saro_0823-like_sf"/>
</dbReference>
<keyword evidence="1" id="KW-0732">Signal</keyword>
<accession>A0A829Y7R5</accession>
<dbReference type="RefSeq" id="WP_161810834.1">
    <property type="nucleotide sequence ID" value="NZ_BLJN01000001.1"/>
</dbReference>